<evidence type="ECO:0000313" key="5">
    <source>
        <dbReference type="Proteomes" id="UP000239480"/>
    </source>
</evidence>
<dbReference type="SUPFAM" id="SSF52266">
    <property type="entry name" value="SGNH hydrolase"/>
    <property type="match status" value="1"/>
</dbReference>
<proteinExistence type="predicted"/>
<dbReference type="InterPro" id="IPR013320">
    <property type="entry name" value="ConA-like_dom_sf"/>
</dbReference>
<evidence type="ECO:0000256" key="2">
    <source>
        <dbReference type="SAM" id="MobiDB-lite"/>
    </source>
</evidence>
<feature type="compositionally biased region" description="Polar residues" evidence="2">
    <location>
        <begin position="1"/>
        <end position="16"/>
    </location>
</feature>
<keyword evidence="5" id="KW-1185">Reference proteome</keyword>
<evidence type="ECO:0000256" key="1">
    <source>
        <dbReference type="ARBA" id="ARBA00022801"/>
    </source>
</evidence>
<reference evidence="4 5" key="1">
    <citation type="submission" date="2018-03" db="EMBL/GenBank/DDBJ databases">
        <title>Genomic Encyclopedia of Archaeal and Bacterial Type Strains, Phase II (KMG-II): from individual species to whole genera.</title>
        <authorList>
            <person name="Goeker M."/>
        </authorList>
    </citation>
    <scope>NUCLEOTIDE SEQUENCE [LARGE SCALE GENOMIC DNA]</scope>
    <source>
        <strain evidence="4 5">DSM 29328</strain>
    </source>
</reference>
<dbReference type="SUPFAM" id="SSF49899">
    <property type="entry name" value="Concanavalin A-like lectins/glucanases"/>
    <property type="match status" value="1"/>
</dbReference>
<dbReference type="AlphaFoldDB" id="A0A2T0RUP7"/>
<dbReference type="InterPro" id="IPR036514">
    <property type="entry name" value="SGNH_hydro_sf"/>
</dbReference>
<feature type="region of interest" description="Disordered" evidence="2">
    <location>
        <begin position="1"/>
        <end position="31"/>
    </location>
</feature>
<name>A0A2T0RUP7_9RHOB</name>
<dbReference type="Proteomes" id="UP000239480">
    <property type="component" value="Unassembled WGS sequence"/>
</dbReference>
<gene>
    <name evidence="4" type="ORF">CLV78_10274</name>
</gene>
<keyword evidence="1" id="KW-0378">Hydrolase</keyword>
<dbReference type="PANTHER" id="PTHR31988">
    <property type="entry name" value="ESTERASE, PUTATIVE (DUF303)-RELATED"/>
    <property type="match status" value="1"/>
</dbReference>
<evidence type="ECO:0000313" key="4">
    <source>
        <dbReference type="EMBL" id="PRY24901.1"/>
    </source>
</evidence>
<dbReference type="Gene3D" id="2.60.120.200">
    <property type="match status" value="1"/>
</dbReference>
<accession>A0A2T0RUP7</accession>
<dbReference type="InterPro" id="IPR052940">
    <property type="entry name" value="Carb_Esterase_6"/>
</dbReference>
<dbReference type="InterPro" id="IPR005181">
    <property type="entry name" value="SASA"/>
</dbReference>
<dbReference type="PANTHER" id="PTHR31988:SF19">
    <property type="entry name" value="9-O-ACETYL-N-ACETYLNEURAMINIC ACID DEACETYLASE-RELATED"/>
    <property type="match status" value="1"/>
</dbReference>
<dbReference type="EMBL" id="PVTD01000002">
    <property type="protein sequence ID" value="PRY24901.1"/>
    <property type="molecule type" value="Genomic_DNA"/>
</dbReference>
<protein>
    <recommendedName>
        <fullName evidence="3">Sialate O-acetylesterase domain-containing protein</fullName>
    </recommendedName>
</protein>
<dbReference type="Pfam" id="PF03629">
    <property type="entry name" value="SASA"/>
    <property type="match status" value="1"/>
</dbReference>
<dbReference type="RefSeq" id="WP_106203848.1">
    <property type="nucleotide sequence ID" value="NZ_PVTD01000002.1"/>
</dbReference>
<organism evidence="4 5">
    <name type="scientific">Aliiruegeria haliotis</name>
    <dbReference type="NCBI Taxonomy" id="1280846"/>
    <lineage>
        <taxon>Bacteria</taxon>
        <taxon>Pseudomonadati</taxon>
        <taxon>Pseudomonadota</taxon>
        <taxon>Alphaproteobacteria</taxon>
        <taxon>Rhodobacterales</taxon>
        <taxon>Roseobacteraceae</taxon>
        <taxon>Aliiruegeria</taxon>
    </lineage>
</organism>
<evidence type="ECO:0000259" key="3">
    <source>
        <dbReference type="Pfam" id="PF03629"/>
    </source>
</evidence>
<dbReference type="Gene3D" id="3.40.50.1110">
    <property type="entry name" value="SGNH hydrolase"/>
    <property type="match status" value="1"/>
</dbReference>
<dbReference type="OrthoDB" id="7869753at2"/>
<dbReference type="GO" id="GO:0016788">
    <property type="term" value="F:hydrolase activity, acting on ester bonds"/>
    <property type="evidence" value="ECO:0007669"/>
    <property type="project" value="UniProtKB-ARBA"/>
</dbReference>
<sequence>MSTTRSLVRPFSTSMSAPIPGGRGNGPGGTSRITEVFLLAGQSNMAGRADFDGGQLYPTGVMQYTRAGTLVAATPPLDHHSPQAGSMGLSLQFAIDYTTARPNRDLVLLPAAQGGSGFADGHWNSGDDLYEDLVARANTLFAENPTFRLAGILWQQGEADSKSVEAAEAYGDRLAAMVASLRNDVTAASATTPFVCGGLLPSIPVDAFPYSATVQDTLKEIQTRLTHVAFASSDGLTDIGDDLHFDAASLRLLGGRFHTALSDLNSELVDAEVDHVETEAIGHWMFGADNPNHDGQAGNSLNEFGDPPALSDGYMTLAPGHKNGLLSDLEEPQDMTMCMAIRMPTGGLGVISGGAMRASGSPGSCSFVIPPSTGHIRCNTVNSTGGITNNDIHAAPYVPGSWFFVAWSHASTGEFVGFKSHDGGNVVTTGSAPRAINDAGLKLAVGDVHFVNEIPGFDSAYDIAEMVYFDTALSSAEIGQVFARSASRLAVRGIALSGEIPPMAVTFDQARDLALAADPSGVALSVAESLSAGQIWQDVSATTSTVIGDPVGQWGQALQAGGLETRPTLGLVDGHPAIVGDGVDDCMDLPFVHSGSELYLAAAVRPEFLASNSRLVSIGLPGDDDWNDDRFISAISCQSSGVIGPNRGTTTAYGTPPPGAFVLEVLSTTTALVFSINGTAPVMVPHGNKSAFETQVLRIHRSTSGVGAGASALFNLVALRAIPDQAARQGIREALAADSPVVAL</sequence>
<comment type="caution">
    <text evidence="4">The sequence shown here is derived from an EMBL/GenBank/DDBJ whole genome shotgun (WGS) entry which is preliminary data.</text>
</comment>
<feature type="domain" description="Sialate O-acetylesterase" evidence="3">
    <location>
        <begin position="35"/>
        <end position="260"/>
    </location>
</feature>